<evidence type="ECO:0000313" key="3">
    <source>
        <dbReference type="Proteomes" id="UP000283509"/>
    </source>
</evidence>
<dbReference type="EMBL" id="QCYY01004405">
    <property type="protein sequence ID" value="ROT61050.1"/>
    <property type="molecule type" value="Genomic_DNA"/>
</dbReference>
<feature type="compositionally biased region" description="Pro residues" evidence="1">
    <location>
        <begin position="768"/>
        <end position="784"/>
    </location>
</feature>
<dbReference type="AlphaFoldDB" id="A0A423SA12"/>
<reference evidence="2 3" key="1">
    <citation type="submission" date="2018-04" db="EMBL/GenBank/DDBJ databases">
        <authorList>
            <person name="Zhang X."/>
            <person name="Yuan J."/>
            <person name="Li F."/>
            <person name="Xiang J."/>
        </authorList>
    </citation>
    <scope>NUCLEOTIDE SEQUENCE [LARGE SCALE GENOMIC DNA]</scope>
    <source>
        <tissue evidence="2">Muscle</tissue>
    </source>
</reference>
<feature type="region of interest" description="Disordered" evidence="1">
    <location>
        <begin position="664"/>
        <end position="705"/>
    </location>
</feature>
<organism evidence="2 3">
    <name type="scientific">Penaeus vannamei</name>
    <name type="common">Whiteleg shrimp</name>
    <name type="synonym">Litopenaeus vannamei</name>
    <dbReference type="NCBI Taxonomy" id="6689"/>
    <lineage>
        <taxon>Eukaryota</taxon>
        <taxon>Metazoa</taxon>
        <taxon>Ecdysozoa</taxon>
        <taxon>Arthropoda</taxon>
        <taxon>Crustacea</taxon>
        <taxon>Multicrustacea</taxon>
        <taxon>Malacostraca</taxon>
        <taxon>Eumalacostraca</taxon>
        <taxon>Eucarida</taxon>
        <taxon>Decapoda</taxon>
        <taxon>Dendrobranchiata</taxon>
        <taxon>Penaeoidea</taxon>
        <taxon>Penaeidae</taxon>
        <taxon>Penaeus</taxon>
    </lineage>
</organism>
<feature type="region of interest" description="Disordered" evidence="1">
    <location>
        <begin position="768"/>
        <end position="817"/>
    </location>
</feature>
<feature type="region of interest" description="Disordered" evidence="1">
    <location>
        <begin position="728"/>
        <end position="748"/>
    </location>
</feature>
<feature type="compositionally biased region" description="Pro residues" evidence="1">
    <location>
        <begin position="731"/>
        <end position="745"/>
    </location>
</feature>
<protein>
    <submittedName>
        <fullName evidence="2">Uncharacterized protein</fullName>
    </submittedName>
</protein>
<sequence>MEKEEEQKEEEKCKSEEVDSEERSVDLRRNVPFLSVASLLGPPPISRVALLFSGSSPHPLGASFRVPPPILRIASLQWSSRHPPPWPSFMGLLLIPLSGSSPHPPQSFLHVAFPHFLRSASLLQASLPFSPTLSFPVGSPLISPDALPFYSLRSPPSGLPHPFRLSFSSWAFLPFLLDLPPSIGASLSILPDVLPFFRASPILSTLFLFRGPSPIPPGVPHSVASPPFLRLALLSGPSLLSLFRTPPFRCLPILPGTASFLGSSSPFLLTLSFMGSLPSFFPNALLFRAFSPILRTPPFSGPSPIPPVSCLLQGLSPIFSDVLLQCVSFPHPPDHLSFFMCLSSILLRSPPSGLSPSFLGASSPNPPDTSLLGPSPHPSDHSLLSWCLSPSSGIAPSVPPPLSIPTPSLLGWLSPLLSSGPPLLSWPSLHSSVIASFRRFPRILLIHLPFRTSSSIPPTPPSRASPILRTYLSSGPPLLSSDTFLSGPPPILLAPSFMCLLPYPPDVLSSGPSPISPDTSFRCLPHPLGASFRALPHSSWRLPFRGLLPDSFRRLLFRGLPHPPFAFLFRASPPILRVASLQASPILRRFPFQGLPSILEASFLRLSPIFLRTPSFRALSPILRTFLLRGLALSSGASFQGLSPIPSFPASFLQALPHPPYASLQGLLPSSPTPPSGLPHPFHRPLSLPSSPTPPSGLPSVSPLRPPSWGLPRSPGFLLPSSDVLFLQGLPHPPTPPSGPPPFPLTPLLQAPSPLSLLAASFRVPPPILRRPPSGCPPHPPTPPSGAFLPSLPVRLPSGSSSHPPAPPSGPRPFLRRLSFQGLPHLPDTSFRASPISDASFQASPISPTPPLVAPPILRRSLQVPPIPPTLSPSVASPSSGRLPHLSSAPPSGPFLLIGLPVRLLSGSPPILPACLLQGSLPILRRPLFRAFPYSFRRLLQWASFPFLHRLLQGLPHPPAPPSGLPPVLRRLLSGPLPRPLGASPISGGLPFSGPSLPILSASSFRASPHPPAPPSGPPPSSSGASFRALPPISPDASFRASPSFRAPSQGLPILRHPQGSPHPFRRILQGSPLIPPTPLLQASSHPPAPSFRPPPSSGALLQGLPLLRRLLQGLPHPPAPPPSSGASLPNI</sequence>
<accession>A0A423SA12</accession>
<gene>
    <name evidence="2" type="ORF">C7M84_021214</name>
</gene>
<reference evidence="2 3" key="2">
    <citation type="submission" date="2019-01" db="EMBL/GenBank/DDBJ databases">
        <title>The decoding of complex shrimp genome reveals the adaptation for benthos swimmer, frequently molting mechanism and breeding impact on genome.</title>
        <authorList>
            <person name="Sun Y."/>
            <person name="Gao Y."/>
            <person name="Yu Y."/>
        </authorList>
    </citation>
    <scope>NUCLEOTIDE SEQUENCE [LARGE SCALE GENOMIC DNA]</scope>
    <source>
        <tissue evidence="2">Muscle</tissue>
    </source>
</reference>
<feature type="compositionally biased region" description="Low complexity" evidence="1">
    <location>
        <begin position="1098"/>
        <end position="1115"/>
    </location>
</feature>
<evidence type="ECO:0000256" key="1">
    <source>
        <dbReference type="SAM" id="MobiDB-lite"/>
    </source>
</evidence>
<feature type="compositionally biased region" description="Pro residues" evidence="1">
    <location>
        <begin position="1009"/>
        <end position="1021"/>
    </location>
</feature>
<feature type="compositionally biased region" description="Pro residues" evidence="1">
    <location>
        <begin position="1087"/>
        <end position="1097"/>
    </location>
</feature>
<keyword evidence="3" id="KW-1185">Reference proteome</keyword>
<feature type="region of interest" description="Disordered" evidence="1">
    <location>
        <begin position="1"/>
        <end position="23"/>
    </location>
</feature>
<name>A0A423SA12_PENVA</name>
<evidence type="ECO:0000313" key="2">
    <source>
        <dbReference type="EMBL" id="ROT61050.1"/>
    </source>
</evidence>
<dbReference type="Proteomes" id="UP000283509">
    <property type="component" value="Unassembled WGS sequence"/>
</dbReference>
<comment type="caution">
    <text evidence="2">The sequence shown here is derived from an EMBL/GenBank/DDBJ whole genome shotgun (WGS) entry which is preliminary data.</text>
</comment>
<feature type="region of interest" description="Disordered" evidence="1">
    <location>
        <begin position="1003"/>
        <end position="1132"/>
    </location>
</feature>
<proteinExistence type="predicted"/>